<evidence type="ECO:0000313" key="1">
    <source>
        <dbReference type="EMBL" id="AKG41464.1"/>
    </source>
</evidence>
<keyword evidence="2" id="KW-1185">Reference proteome</keyword>
<accession>A0A0F7FNG8</accession>
<evidence type="ECO:0000313" key="2">
    <source>
        <dbReference type="Proteomes" id="UP000034034"/>
    </source>
</evidence>
<dbReference type="STRING" id="408015.SXIM_00800"/>
<dbReference type="AlphaFoldDB" id="A0A0F7FNG8"/>
<reference evidence="1" key="1">
    <citation type="submission" date="2019-08" db="EMBL/GenBank/DDBJ databases">
        <title>Complete genome sequence of a mangrove-derived Streptomyces xiamenensis.</title>
        <authorList>
            <person name="Xu J."/>
        </authorList>
    </citation>
    <scope>NUCLEOTIDE SEQUENCE</scope>
    <source>
        <strain evidence="1">318</strain>
    </source>
</reference>
<dbReference type="Proteomes" id="UP000034034">
    <property type="component" value="Chromosome"/>
</dbReference>
<sequence>MHHPRHGWSRFGMEMLHDADRDHWVMLCTPHEVTDEAGTPCT</sequence>
<organism evidence="1 2">
    <name type="scientific">Streptomyces xiamenensis</name>
    <dbReference type="NCBI Taxonomy" id="408015"/>
    <lineage>
        <taxon>Bacteria</taxon>
        <taxon>Bacillati</taxon>
        <taxon>Actinomycetota</taxon>
        <taxon>Actinomycetes</taxon>
        <taxon>Kitasatosporales</taxon>
        <taxon>Streptomycetaceae</taxon>
        <taxon>Streptomyces</taxon>
    </lineage>
</organism>
<dbReference type="HOGENOM" id="CLU_3258775_0_0_11"/>
<proteinExistence type="predicted"/>
<name>A0A0F7FNG8_9ACTN</name>
<protein>
    <submittedName>
        <fullName evidence="1">Helix-turn-helix domain protein</fullName>
    </submittedName>
</protein>
<dbReference type="KEGG" id="sxi:SXIM_00800"/>
<dbReference type="PATRIC" id="fig|408015.6.peg.96"/>
<dbReference type="EMBL" id="CP009922">
    <property type="protein sequence ID" value="AKG41464.1"/>
    <property type="molecule type" value="Genomic_DNA"/>
</dbReference>
<gene>
    <name evidence="1" type="ORF">SXIM_00800</name>
</gene>